<dbReference type="Pfam" id="PF07411">
    <property type="entry name" value="DUF1508"/>
    <property type="match status" value="1"/>
</dbReference>
<dbReference type="RefSeq" id="WP_369184641.1">
    <property type="nucleotide sequence ID" value="NZ_CP163445.1"/>
</dbReference>
<dbReference type="EMBL" id="CP163445">
    <property type="protein sequence ID" value="XDQ82163.1"/>
    <property type="molecule type" value="Genomic_DNA"/>
</dbReference>
<dbReference type="PANTHER" id="PTHR40606:SF1">
    <property type="entry name" value="UPF0339 PROTEIN YEGP"/>
    <property type="match status" value="1"/>
</dbReference>
<dbReference type="Gene3D" id="2.30.29.80">
    <property type="match status" value="1"/>
</dbReference>
<feature type="domain" description="DUF1508" evidence="1">
    <location>
        <begin position="42"/>
        <end position="89"/>
    </location>
</feature>
<sequence>MRPPGAGRTVLAGEVPERAVERRRGPTEEVARMAGKFEVYEDAGGKFRFRLKAGNGEIVATGQGYSSKEAAHKGVDAVQRAAVDASVVDLPKAA</sequence>
<dbReference type="InterPro" id="IPR010879">
    <property type="entry name" value="DUF1508"/>
</dbReference>
<accession>A0AB39TT02</accession>
<name>A0AB39TT02_9ACTN</name>
<evidence type="ECO:0000259" key="1">
    <source>
        <dbReference type="Pfam" id="PF07411"/>
    </source>
</evidence>
<dbReference type="SUPFAM" id="SSF160113">
    <property type="entry name" value="YegP-like"/>
    <property type="match status" value="1"/>
</dbReference>
<dbReference type="InterPro" id="IPR036913">
    <property type="entry name" value="YegP-like_sf"/>
</dbReference>
<protein>
    <submittedName>
        <fullName evidence="2">YegP family protein</fullName>
    </submittedName>
</protein>
<gene>
    <name evidence="2" type="ORF">AB2U05_28655</name>
</gene>
<dbReference type="PANTHER" id="PTHR40606">
    <property type="match status" value="1"/>
</dbReference>
<reference evidence="2" key="1">
    <citation type="submission" date="2024-07" db="EMBL/GenBank/DDBJ databases">
        <authorList>
            <person name="Yu S.T."/>
        </authorList>
    </citation>
    <scope>NUCLEOTIDE SEQUENCE</scope>
    <source>
        <strain evidence="2">Y1</strain>
    </source>
</reference>
<organism evidence="2">
    <name type="scientific">Streptomyces sp. Y1</name>
    <dbReference type="NCBI Taxonomy" id="3238634"/>
    <lineage>
        <taxon>Bacteria</taxon>
        <taxon>Bacillati</taxon>
        <taxon>Actinomycetota</taxon>
        <taxon>Actinomycetes</taxon>
        <taxon>Kitasatosporales</taxon>
        <taxon>Streptomycetaceae</taxon>
        <taxon>Streptomyces</taxon>
    </lineage>
</organism>
<evidence type="ECO:0000313" key="2">
    <source>
        <dbReference type="EMBL" id="XDQ82163.1"/>
    </source>
</evidence>
<dbReference type="InterPro" id="IPR051141">
    <property type="entry name" value="UPF0339_domain"/>
</dbReference>
<dbReference type="AlphaFoldDB" id="A0AB39TT02"/>
<proteinExistence type="predicted"/>